<feature type="compositionally biased region" description="Polar residues" evidence="1">
    <location>
        <begin position="655"/>
        <end position="665"/>
    </location>
</feature>
<feature type="compositionally biased region" description="Polar residues" evidence="1">
    <location>
        <begin position="566"/>
        <end position="575"/>
    </location>
</feature>
<dbReference type="STRING" id="348802.A0A0D2F1R0"/>
<evidence type="ECO:0000256" key="1">
    <source>
        <dbReference type="SAM" id="MobiDB-lite"/>
    </source>
</evidence>
<feature type="compositionally biased region" description="Polar residues" evidence="1">
    <location>
        <begin position="623"/>
        <end position="638"/>
    </location>
</feature>
<feature type="compositionally biased region" description="Polar residues" evidence="1">
    <location>
        <begin position="450"/>
        <end position="467"/>
    </location>
</feature>
<name>A0A0D2F1R0_9EURO</name>
<feature type="compositionally biased region" description="Polar residues" evidence="1">
    <location>
        <begin position="897"/>
        <end position="910"/>
    </location>
</feature>
<feature type="compositionally biased region" description="Basic and acidic residues" evidence="1">
    <location>
        <begin position="938"/>
        <end position="958"/>
    </location>
</feature>
<dbReference type="OrthoDB" id="4120104at2759"/>
<dbReference type="HOGENOM" id="CLU_243406_0_0_1"/>
<feature type="compositionally biased region" description="Polar residues" evidence="1">
    <location>
        <begin position="1166"/>
        <end position="1176"/>
    </location>
</feature>
<feature type="compositionally biased region" description="Polar residues" evidence="1">
    <location>
        <begin position="502"/>
        <end position="511"/>
    </location>
</feature>
<dbReference type="EMBL" id="KN847317">
    <property type="protein sequence ID" value="KIW61888.1"/>
    <property type="molecule type" value="Genomic_DNA"/>
</dbReference>
<feature type="compositionally biased region" description="Polar residues" evidence="1">
    <location>
        <begin position="697"/>
        <end position="714"/>
    </location>
</feature>
<feature type="compositionally biased region" description="Basic and acidic residues" evidence="1">
    <location>
        <begin position="532"/>
        <end position="541"/>
    </location>
</feature>
<feature type="compositionally biased region" description="Polar residues" evidence="1">
    <location>
        <begin position="847"/>
        <end position="858"/>
    </location>
</feature>
<evidence type="ECO:0000313" key="3">
    <source>
        <dbReference type="Proteomes" id="UP000054342"/>
    </source>
</evidence>
<proteinExistence type="predicted"/>
<feature type="region of interest" description="Disordered" evidence="1">
    <location>
        <begin position="425"/>
        <end position="1010"/>
    </location>
</feature>
<protein>
    <submittedName>
        <fullName evidence="2">Uncharacterized protein</fullName>
    </submittedName>
</protein>
<feature type="region of interest" description="Disordered" evidence="1">
    <location>
        <begin position="1464"/>
        <end position="1487"/>
    </location>
</feature>
<dbReference type="Proteomes" id="UP000054342">
    <property type="component" value="Unassembled WGS sequence"/>
</dbReference>
<reference evidence="2 3" key="1">
    <citation type="submission" date="2015-01" db="EMBL/GenBank/DDBJ databases">
        <title>The Genome Sequence of Exophiala xenobiotica CBS118157.</title>
        <authorList>
            <consortium name="The Broad Institute Genomics Platform"/>
            <person name="Cuomo C."/>
            <person name="de Hoog S."/>
            <person name="Gorbushina A."/>
            <person name="Stielow B."/>
            <person name="Teixiera M."/>
            <person name="Abouelleil A."/>
            <person name="Chapman S.B."/>
            <person name="Priest M."/>
            <person name="Young S.K."/>
            <person name="Wortman J."/>
            <person name="Nusbaum C."/>
            <person name="Birren B."/>
        </authorList>
    </citation>
    <scope>NUCLEOTIDE SEQUENCE [LARGE SCALE GENOMIC DNA]</scope>
    <source>
        <strain evidence="2 3">CBS 118157</strain>
    </source>
</reference>
<dbReference type="GeneID" id="25323867"/>
<sequence>MSPSPRVDNENEQPSFRASFSALVKYLEKSFRQEGVVSIPHEIIRPFRQTFLPNDSSPLRDLQKALENSRPKNVLRLAPLSFCGIVSIVLQYPYSLVQSKLLYLFVDVIRQHKNETAFAKILTQVQTASVTPEAVRDRKDFICRKLAGCVLRHLISEGKDTQLRWRAAQLLSVVLHDSSVARNSLAQMQDCCMLTPFLEAHESYLLRVLVADIVRGLLYNGMDRAVLKSSPGPLRIVDDIPISENAEAEWLGRVVEFLSDFDLRRAFAERTDRIYRVRRLEYGEGASYVIRDGLVSIAAASHQITFLLPDAPDLLTLFSIPVTSDLSISSTTSKSNSSSAVEIAYPNNTGFWIKDGKKSAIDSITITLDDVESADSLVQKVREEQNTAPGDDLVTATTTEQGSTRASQKCSLAFVDFNMFIDSEGDQPFDQGTRTPASVADPSGVEISSPLENLSQRNLQKKASQAHQSEHTEVSVPSQNKKRTNAHRDTPRNAGSAKDVAHTTNVASNPPESKPGARGADSAAGQIAGTSEKIKTKERASHQKPASELPAHRNRHQKQAAASAGPTETNEQANVKKSRSRPSESASVSSDGQPTPASSKTAQRVRGVITQDKRKKIAKDTIHTPTTMDPQAESQMGQSPPPAPAKPGLKKRSLKQSTDGEQSQLRAEPDSMTSEFDLPYVGEESDHPKKKAKTKNSKQPVRTQGNTENKVTKNTFKKDADSQKARSQKGKGKQKAAPSPVKEGQKTAASTRARRTVKSSTYVNDSDSDADGGAEGDDKVSQANKKFTRDDDEGHAEDSYPVSNEEMEAARHGSELSFDSNLKKLVPTKVAREDAGPSRQHLAGTKGTHNATPQRTIQPVSESPIPPVSENLLRRTSIVGFGPRGPKNQAVPLGSSAKRTTQSQLPTNPITPVPVQKRPPMEQGCAEDDSEAQTSGRRRCENIKPREQETQHETREPEAISEVTDVLGSNPSVSDKSQRHAERNPDAAVLEKDDTSMCDVHDEPDLGIGIGDGDVVAMKELLAPSKADNRAIKRRVDDAKPKFNADTISEVAGKLVAHKVRPQNDPVGTARAIHDESMPEANAEISAQVAVAPNDDMPIDEDQARDHALPPALQVHNEAETLLNDTPDPDANESRRSSTASSENVFEQERSEYVASDPASDDDVENSANLHFSEPQDNSKSRDMQPRPQTPLLEDEIPRGRPKHQPAVIAQAHKRQSIGVAAILDAEYPQAEKAINTSKMRSSLHPAQERTNVRDARIREARPDVEESAIRDGASGSNQKPVPATTTTSSRAHGWEPQPKSNPIVMREPLKGMCPPPPPRSAPSKSTTRPDHAPTSNTTIAPASPRTPRRRSNPVIVPHRLSPAVQSPRNKAPYPSLNVPVRIKKTKPPARKVSISEVVAPPGTPMSFCTRLGVHASLADAAVDEQTVVSEPKAAFHRPGDGSLTLVNEDESTLGHPARIWPRGVSRHRSVSTDGMSSAMSPSGGSRFAHRADQQILRDVQVRDTQHGLLDAITKITTDVLFRFGQEEDAVNTKVDEYFRGGDQIVQTLTDSWNQRLGHEHRNIATKLGEEKDFITKTSKLVTEQNIGSWKSIICDNHVGGKLQKRTKSLIARIEALRNKD</sequence>
<feature type="region of interest" description="Disordered" evidence="1">
    <location>
        <begin position="1234"/>
        <end position="1360"/>
    </location>
</feature>
<organism evidence="2 3">
    <name type="scientific">Exophiala xenobiotica</name>
    <dbReference type="NCBI Taxonomy" id="348802"/>
    <lineage>
        <taxon>Eukaryota</taxon>
        <taxon>Fungi</taxon>
        <taxon>Dikarya</taxon>
        <taxon>Ascomycota</taxon>
        <taxon>Pezizomycotina</taxon>
        <taxon>Eurotiomycetes</taxon>
        <taxon>Chaetothyriomycetidae</taxon>
        <taxon>Chaetothyriales</taxon>
        <taxon>Herpotrichiellaceae</taxon>
        <taxon>Exophiala</taxon>
    </lineage>
</organism>
<feature type="compositionally biased region" description="Basic and acidic residues" evidence="1">
    <location>
        <begin position="1247"/>
        <end position="1270"/>
    </location>
</feature>
<feature type="region of interest" description="Disordered" evidence="1">
    <location>
        <begin position="383"/>
        <end position="402"/>
    </location>
</feature>
<feature type="compositionally biased region" description="Acidic residues" evidence="1">
    <location>
        <begin position="766"/>
        <end position="775"/>
    </location>
</feature>
<feature type="compositionally biased region" description="Low complexity" evidence="1">
    <location>
        <begin position="1475"/>
        <end position="1486"/>
    </location>
</feature>
<gene>
    <name evidence="2" type="ORF">PV05_01959</name>
</gene>
<evidence type="ECO:0000313" key="2">
    <source>
        <dbReference type="EMBL" id="KIW61888.1"/>
    </source>
</evidence>
<feature type="compositionally biased region" description="Polar residues" evidence="1">
    <location>
        <begin position="591"/>
        <end position="602"/>
    </location>
</feature>
<keyword evidence="3" id="KW-1185">Reference proteome</keyword>
<feature type="compositionally biased region" description="Polar residues" evidence="1">
    <location>
        <begin position="1275"/>
        <end position="1291"/>
    </location>
</feature>
<accession>A0A0D2F1R0</accession>
<feature type="compositionally biased region" description="Basic and acidic residues" evidence="1">
    <location>
        <begin position="976"/>
        <end position="1004"/>
    </location>
</feature>
<feature type="region of interest" description="Disordered" evidence="1">
    <location>
        <begin position="1060"/>
        <end position="1212"/>
    </location>
</feature>
<dbReference type="RefSeq" id="XP_013322472.1">
    <property type="nucleotide sequence ID" value="XM_013467018.1"/>
</dbReference>